<dbReference type="EMBL" id="BOPH01000088">
    <property type="protein sequence ID" value="GIJ71612.1"/>
    <property type="molecule type" value="Genomic_DNA"/>
</dbReference>
<dbReference type="Proteomes" id="UP000635606">
    <property type="component" value="Unassembled WGS sequence"/>
</dbReference>
<comment type="caution">
    <text evidence="1">The sequence shown here is derived from an EMBL/GenBank/DDBJ whole genome shotgun (WGS) entry which is preliminary data.</text>
</comment>
<keyword evidence="2" id="KW-1185">Reference proteome</keyword>
<dbReference type="RefSeq" id="WP_203931463.1">
    <property type="nucleotide sequence ID" value="NZ_BOPH01000088.1"/>
</dbReference>
<evidence type="ECO:0000313" key="2">
    <source>
        <dbReference type="Proteomes" id="UP000635606"/>
    </source>
</evidence>
<dbReference type="AlphaFoldDB" id="A0A8J3ZWW1"/>
<reference evidence="1" key="1">
    <citation type="submission" date="2021-01" db="EMBL/GenBank/DDBJ databases">
        <title>Whole genome shotgun sequence of Virgisporangium ochraceum NBRC 16418.</title>
        <authorList>
            <person name="Komaki H."/>
            <person name="Tamura T."/>
        </authorList>
    </citation>
    <scope>NUCLEOTIDE SEQUENCE</scope>
    <source>
        <strain evidence="1">NBRC 16418</strain>
    </source>
</reference>
<protein>
    <submittedName>
        <fullName evidence="1">Uncharacterized protein</fullName>
    </submittedName>
</protein>
<gene>
    <name evidence="1" type="ORF">Voc01_065290</name>
</gene>
<accession>A0A8J3ZWW1</accession>
<name>A0A8J3ZWW1_9ACTN</name>
<sequence length="224" mass="23651">MTSLVTEQPPVRADAPARRSPAAEFLHTLGHRTMRRLVAAFAPHVGRRRAGRAAGRGPLDSRPEPRWSQLLIGTTTTVMTIVVVDEREARQNAAAVVTRLAELAINDELIVVCGSNERRSGPDTPLVTGGLRTLLPRHDVVALHVAANTGTLRRDAALVGEFLEIGSLPVVVTPTAAAREVAGRLRAELGADRILTVSCTNGGADLYPAAAAVPVAPRPACLVP</sequence>
<organism evidence="1 2">
    <name type="scientific">Virgisporangium ochraceum</name>
    <dbReference type="NCBI Taxonomy" id="65505"/>
    <lineage>
        <taxon>Bacteria</taxon>
        <taxon>Bacillati</taxon>
        <taxon>Actinomycetota</taxon>
        <taxon>Actinomycetes</taxon>
        <taxon>Micromonosporales</taxon>
        <taxon>Micromonosporaceae</taxon>
        <taxon>Virgisporangium</taxon>
    </lineage>
</organism>
<evidence type="ECO:0000313" key="1">
    <source>
        <dbReference type="EMBL" id="GIJ71612.1"/>
    </source>
</evidence>
<proteinExistence type="predicted"/>